<dbReference type="PANTHER" id="PTHR30136:SF35">
    <property type="entry name" value="HTH-TYPE TRANSCRIPTIONAL REGULATOR RV1719"/>
    <property type="match status" value="1"/>
</dbReference>
<accession>A0A1V3FPL0</accession>
<feature type="non-terminal residue" evidence="7">
    <location>
        <position position="78"/>
    </location>
</feature>
<dbReference type="Proteomes" id="UP000188597">
    <property type="component" value="Unassembled WGS sequence"/>
</dbReference>
<dbReference type="Gene3D" id="1.10.10.10">
    <property type="entry name" value="Winged helix-like DNA-binding domain superfamily/Winged helix DNA-binding domain"/>
    <property type="match status" value="1"/>
</dbReference>
<dbReference type="CDD" id="cd00090">
    <property type="entry name" value="HTH_ARSR"/>
    <property type="match status" value="1"/>
</dbReference>
<evidence type="ECO:0000256" key="2">
    <source>
        <dbReference type="ARBA" id="ARBA00023125"/>
    </source>
</evidence>
<dbReference type="EMBL" id="MQMF01000059">
    <property type="protein sequence ID" value="OOE03565.1"/>
    <property type="molecule type" value="Genomic_DNA"/>
</dbReference>
<keyword evidence="2" id="KW-0238">DNA-binding</keyword>
<dbReference type="GO" id="GO:0045892">
    <property type="term" value="P:negative regulation of DNA-templated transcription"/>
    <property type="evidence" value="ECO:0007669"/>
    <property type="project" value="TreeGrafter"/>
</dbReference>
<dbReference type="Pfam" id="PF09339">
    <property type="entry name" value="HTH_IclR"/>
    <property type="match status" value="1"/>
</dbReference>
<protein>
    <recommendedName>
        <fullName evidence="5">Glycerol operon regulatory protein</fullName>
    </recommendedName>
</protein>
<evidence type="ECO:0000256" key="4">
    <source>
        <dbReference type="ARBA" id="ARBA00058938"/>
    </source>
</evidence>
<dbReference type="InterPro" id="IPR011991">
    <property type="entry name" value="ArsR-like_HTH"/>
</dbReference>
<dbReference type="OrthoDB" id="9791752at2"/>
<feature type="domain" description="HTH iclR-type" evidence="6">
    <location>
        <begin position="17"/>
        <end position="78"/>
    </location>
</feature>
<proteinExistence type="predicted"/>
<evidence type="ECO:0000256" key="1">
    <source>
        <dbReference type="ARBA" id="ARBA00023015"/>
    </source>
</evidence>
<comment type="caution">
    <text evidence="7">The sequence shown here is derived from an EMBL/GenBank/DDBJ whole genome shotgun (WGS) entry which is preliminary data.</text>
</comment>
<dbReference type="AlphaFoldDB" id="A0A1V3FPL0"/>
<dbReference type="PROSITE" id="PS51077">
    <property type="entry name" value="HTH_ICLR"/>
    <property type="match status" value="1"/>
</dbReference>
<dbReference type="InterPro" id="IPR005471">
    <property type="entry name" value="Tscrpt_reg_IclR_N"/>
</dbReference>
<evidence type="ECO:0000256" key="5">
    <source>
        <dbReference type="ARBA" id="ARBA00070406"/>
    </source>
</evidence>
<evidence type="ECO:0000256" key="3">
    <source>
        <dbReference type="ARBA" id="ARBA00023163"/>
    </source>
</evidence>
<sequence length="78" mass="8518">MTSSTDNSSPITEARTASVVSNAIGVLRCFSVHEPLLGVTEIAARVGLHKSTISRILAILEQENLVERDPQTRRFRLG</sequence>
<dbReference type="GO" id="GO:0003700">
    <property type="term" value="F:DNA-binding transcription factor activity"/>
    <property type="evidence" value="ECO:0007669"/>
    <property type="project" value="TreeGrafter"/>
</dbReference>
<keyword evidence="1" id="KW-0805">Transcription regulation</keyword>
<evidence type="ECO:0000259" key="6">
    <source>
        <dbReference type="PROSITE" id="PS51077"/>
    </source>
</evidence>
<dbReference type="SUPFAM" id="SSF46785">
    <property type="entry name" value="Winged helix' DNA-binding domain"/>
    <property type="match status" value="1"/>
</dbReference>
<reference evidence="7 8" key="1">
    <citation type="submission" date="2016-11" db="EMBL/GenBank/DDBJ databases">
        <authorList>
            <person name="Jaros S."/>
            <person name="Januszkiewicz K."/>
            <person name="Wedrychowicz H."/>
        </authorList>
    </citation>
    <scope>NUCLEOTIDE SEQUENCE [LARGE SCALE GENOMIC DNA]</scope>
    <source>
        <strain evidence="7 8">Con a/3</strain>
    </source>
</reference>
<dbReference type="InterPro" id="IPR036388">
    <property type="entry name" value="WH-like_DNA-bd_sf"/>
</dbReference>
<dbReference type="GO" id="GO:0003677">
    <property type="term" value="F:DNA binding"/>
    <property type="evidence" value="ECO:0007669"/>
    <property type="project" value="UniProtKB-KW"/>
</dbReference>
<gene>
    <name evidence="7" type="ORF">UN64_20120</name>
</gene>
<dbReference type="RefSeq" id="WP_139343252.1">
    <property type="nucleotide sequence ID" value="NZ_MQMF01000059.1"/>
</dbReference>
<evidence type="ECO:0000313" key="7">
    <source>
        <dbReference type="EMBL" id="OOE03565.1"/>
    </source>
</evidence>
<dbReference type="InterPro" id="IPR050707">
    <property type="entry name" value="HTH_MetabolicPath_Reg"/>
</dbReference>
<dbReference type="PANTHER" id="PTHR30136">
    <property type="entry name" value="HELIX-TURN-HELIX TRANSCRIPTIONAL REGULATOR, ICLR FAMILY"/>
    <property type="match status" value="1"/>
</dbReference>
<evidence type="ECO:0000313" key="8">
    <source>
        <dbReference type="Proteomes" id="UP000188597"/>
    </source>
</evidence>
<dbReference type="FunFam" id="1.10.10.10:FF:000056">
    <property type="entry name" value="IclR family transcriptional regulator"/>
    <property type="match status" value="1"/>
</dbReference>
<keyword evidence="3" id="KW-0804">Transcription</keyword>
<organism evidence="7 8">
    <name type="scientific">Fictibacillus arsenicus</name>
    <dbReference type="NCBI Taxonomy" id="255247"/>
    <lineage>
        <taxon>Bacteria</taxon>
        <taxon>Bacillati</taxon>
        <taxon>Bacillota</taxon>
        <taxon>Bacilli</taxon>
        <taxon>Bacillales</taxon>
        <taxon>Fictibacillaceae</taxon>
        <taxon>Fictibacillus</taxon>
    </lineage>
</organism>
<comment type="function">
    <text evidence="4">May be an activator protein for the gylABX operon.</text>
</comment>
<dbReference type="InterPro" id="IPR036390">
    <property type="entry name" value="WH_DNA-bd_sf"/>
</dbReference>
<name>A0A1V3FPL0_9BACL</name>